<organism evidence="1 2">
    <name type="scientific">Poritiphilus flavus</name>
    <dbReference type="NCBI Taxonomy" id="2697053"/>
    <lineage>
        <taxon>Bacteria</taxon>
        <taxon>Pseudomonadati</taxon>
        <taxon>Bacteroidota</taxon>
        <taxon>Flavobacteriia</taxon>
        <taxon>Flavobacteriales</taxon>
        <taxon>Flavobacteriaceae</taxon>
        <taxon>Poritiphilus</taxon>
    </lineage>
</organism>
<dbReference type="EMBL" id="WXYO01000007">
    <property type="protein sequence ID" value="NAS13380.1"/>
    <property type="molecule type" value="Genomic_DNA"/>
</dbReference>
<protein>
    <submittedName>
        <fullName evidence="1">Uncharacterized protein</fullName>
    </submittedName>
</protein>
<dbReference type="RefSeq" id="WP_161436428.1">
    <property type="nucleotide sequence ID" value="NZ_WXYO01000007.1"/>
</dbReference>
<accession>A0A6L9EF28</accession>
<dbReference type="AlphaFoldDB" id="A0A6L9EF28"/>
<dbReference type="InterPro" id="IPR054207">
    <property type="entry name" value="DUF6913"/>
</dbReference>
<reference evidence="1 2" key="1">
    <citation type="submission" date="2020-01" db="EMBL/GenBank/DDBJ databases">
        <title>Bacteria diversity of Porities sp.</title>
        <authorList>
            <person name="Wang G."/>
        </authorList>
    </citation>
    <scope>NUCLEOTIDE SEQUENCE [LARGE SCALE GENOMIC DNA]</scope>
    <source>
        <strain evidence="1 2">R33</strain>
    </source>
</reference>
<comment type="caution">
    <text evidence="1">The sequence shown here is derived from an EMBL/GenBank/DDBJ whole genome shotgun (WGS) entry which is preliminary data.</text>
</comment>
<evidence type="ECO:0000313" key="2">
    <source>
        <dbReference type="Proteomes" id="UP000475249"/>
    </source>
</evidence>
<sequence length="179" mass="21028">MFLKGLTDKFKYKSGLKYLKEELRHPTSESTRGKGLRTIGVIVDLDKFDKAEVFYEFVEDFNLRPNAVKIIGYKSYYDKNSPYATPVFSDKDLGWNGAIENSYALEFLSREYDLLVNYYKQENLLLQLMTVKTKARFNVGFKEVDANLNDLILETKMEDFKTFKSELKKYLKVFNEIEI</sequence>
<proteinExistence type="predicted"/>
<keyword evidence="2" id="KW-1185">Reference proteome</keyword>
<name>A0A6L9EF28_9FLAO</name>
<evidence type="ECO:0000313" key="1">
    <source>
        <dbReference type="EMBL" id="NAS13380.1"/>
    </source>
</evidence>
<dbReference type="Pfam" id="PF21857">
    <property type="entry name" value="DUF6913"/>
    <property type="match status" value="1"/>
</dbReference>
<dbReference type="Proteomes" id="UP000475249">
    <property type="component" value="Unassembled WGS sequence"/>
</dbReference>
<gene>
    <name evidence="1" type="ORF">GTQ38_15310</name>
</gene>